<name>A0A6H0A7F0_ECOLX</name>
<dbReference type="EMBL" id="MN823987">
    <property type="protein sequence ID" value="QIS35427.1"/>
    <property type="molecule type" value="Genomic_DNA"/>
</dbReference>
<protein>
    <submittedName>
        <fullName evidence="1">Uncharacterized protein</fullName>
    </submittedName>
</protein>
<proteinExistence type="predicted"/>
<geneLocation type="plasmid" evidence="1">
    <name>p6061604-KPC</name>
</geneLocation>
<dbReference type="AlphaFoldDB" id="A0A6H0A7F0"/>
<organism evidence="1">
    <name type="scientific">Escherichia coli</name>
    <dbReference type="NCBI Taxonomy" id="562"/>
    <lineage>
        <taxon>Bacteria</taxon>
        <taxon>Pseudomonadati</taxon>
        <taxon>Pseudomonadota</taxon>
        <taxon>Gammaproteobacteria</taxon>
        <taxon>Enterobacterales</taxon>
        <taxon>Enterobacteriaceae</taxon>
        <taxon>Escherichia</taxon>
    </lineage>
</organism>
<keyword evidence="1" id="KW-0614">Plasmid</keyword>
<evidence type="ECO:0000313" key="1">
    <source>
        <dbReference type="EMBL" id="QIS35427.1"/>
    </source>
</evidence>
<accession>A0A6H0A7F0</accession>
<reference evidence="1" key="1">
    <citation type="submission" date="2019-12" db="EMBL/GenBank/DDBJ databases">
        <title>Complete sequence of Tn6502.</title>
        <authorList>
            <person name="Zhou D."/>
        </authorList>
    </citation>
    <scope>NUCLEOTIDE SEQUENCE</scope>
    <source>
        <strain evidence="1">2016061604</strain>
        <plasmid evidence="1">p6061604-KPC</plasmid>
    </source>
</reference>
<sequence>MLFPGASSLTRGLRPVARLRRALLAVKGQTKHHGSVFIRLFCPLLT</sequence>